<dbReference type="PROSITE" id="PS50109">
    <property type="entry name" value="HIS_KIN"/>
    <property type="match status" value="1"/>
</dbReference>
<feature type="domain" description="Histidine kinase" evidence="7">
    <location>
        <begin position="289"/>
        <end position="580"/>
    </location>
</feature>
<reference evidence="9" key="1">
    <citation type="submission" date="2016-02" db="EMBL/GenBank/DDBJ databases">
        <title>Draft genome sequence of Microdochium bolleyi, a fungal endophyte of beachgrass.</title>
        <authorList>
            <consortium name="DOE Joint Genome Institute"/>
            <person name="David A.S."/>
            <person name="May G."/>
            <person name="Haridas S."/>
            <person name="Lim J."/>
            <person name="Wang M."/>
            <person name="Labutti K."/>
            <person name="Lipzen A."/>
            <person name="Barry K."/>
            <person name="Grigoriev I.V."/>
        </authorList>
    </citation>
    <scope>NUCLEOTIDE SEQUENCE [LARGE SCALE GENOMIC DNA]</scope>
    <source>
        <strain evidence="9">J235TASD1</strain>
    </source>
</reference>
<dbReference type="PANTHER" id="PTHR43047">
    <property type="entry name" value="TWO-COMPONENT HISTIDINE PROTEIN KINASE"/>
    <property type="match status" value="1"/>
</dbReference>
<organism evidence="8 9">
    <name type="scientific">Microdochium bolleyi</name>
    <dbReference type="NCBI Taxonomy" id="196109"/>
    <lineage>
        <taxon>Eukaryota</taxon>
        <taxon>Fungi</taxon>
        <taxon>Dikarya</taxon>
        <taxon>Ascomycota</taxon>
        <taxon>Pezizomycotina</taxon>
        <taxon>Sordariomycetes</taxon>
        <taxon>Xylariomycetidae</taxon>
        <taxon>Xylariales</taxon>
        <taxon>Microdochiaceae</taxon>
        <taxon>Microdochium</taxon>
    </lineage>
</organism>
<dbReference type="Gene3D" id="3.30.565.10">
    <property type="entry name" value="Histidine kinase-like ATPase, C-terminal domain"/>
    <property type="match status" value="1"/>
</dbReference>
<evidence type="ECO:0000256" key="2">
    <source>
        <dbReference type="ARBA" id="ARBA00012438"/>
    </source>
</evidence>
<keyword evidence="3" id="KW-0597">Phosphoprotein</keyword>
<dbReference type="CDD" id="cd00082">
    <property type="entry name" value="HisKA"/>
    <property type="match status" value="1"/>
</dbReference>
<evidence type="ECO:0000313" key="9">
    <source>
        <dbReference type="Proteomes" id="UP000070501"/>
    </source>
</evidence>
<dbReference type="Pfam" id="PF02518">
    <property type="entry name" value="HATPase_c"/>
    <property type="match status" value="1"/>
</dbReference>
<name>A0A136IIP3_9PEZI</name>
<dbReference type="OrthoDB" id="303614at2759"/>
<dbReference type="PRINTS" id="PR00344">
    <property type="entry name" value="BCTRLSENSOR"/>
</dbReference>
<protein>
    <recommendedName>
        <fullName evidence="2">histidine kinase</fullName>
        <ecNumber evidence="2">2.7.13.3</ecNumber>
    </recommendedName>
</protein>
<feature type="region of interest" description="Disordered" evidence="6">
    <location>
        <begin position="169"/>
        <end position="198"/>
    </location>
</feature>
<dbReference type="Pfam" id="PF00512">
    <property type="entry name" value="HisKA"/>
    <property type="match status" value="1"/>
</dbReference>
<dbReference type="Proteomes" id="UP000070501">
    <property type="component" value="Unassembled WGS sequence"/>
</dbReference>
<evidence type="ECO:0000313" key="8">
    <source>
        <dbReference type="EMBL" id="KXJ84840.1"/>
    </source>
</evidence>
<dbReference type="EC" id="2.7.13.3" evidence="2"/>
<feature type="region of interest" description="Disordered" evidence="6">
    <location>
        <begin position="482"/>
        <end position="501"/>
    </location>
</feature>
<dbReference type="STRING" id="196109.A0A136IIP3"/>
<dbReference type="InterPro" id="IPR003661">
    <property type="entry name" value="HisK_dim/P_dom"/>
</dbReference>
<dbReference type="InterPro" id="IPR003594">
    <property type="entry name" value="HATPase_dom"/>
</dbReference>
<accession>A0A136IIP3</accession>
<evidence type="ECO:0000259" key="7">
    <source>
        <dbReference type="PROSITE" id="PS50109"/>
    </source>
</evidence>
<dbReference type="InterPro" id="IPR036097">
    <property type="entry name" value="HisK_dim/P_sf"/>
</dbReference>
<dbReference type="PANTHER" id="PTHR43047:SF72">
    <property type="entry name" value="OSMOSENSING HISTIDINE PROTEIN KINASE SLN1"/>
    <property type="match status" value="1"/>
</dbReference>
<gene>
    <name evidence="8" type="ORF">Micbo1qcDRAFT_210393</name>
</gene>
<evidence type="ECO:0000256" key="6">
    <source>
        <dbReference type="SAM" id="MobiDB-lite"/>
    </source>
</evidence>
<dbReference type="SUPFAM" id="SSF55874">
    <property type="entry name" value="ATPase domain of HSP90 chaperone/DNA topoisomerase II/histidine kinase"/>
    <property type="match status" value="1"/>
</dbReference>
<dbReference type="InterPro" id="IPR004358">
    <property type="entry name" value="Sig_transdc_His_kin-like_C"/>
</dbReference>
<dbReference type="InterPro" id="IPR005467">
    <property type="entry name" value="His_kinase_dom"/>
</dbReference>
<dbReference type="GO" id="GO:0000155">
    <property type="term" value="F:phosphorelay sensor kinase activity"/>
    <property type="evidence" value="ECO:0007669"/>
    <property type="project" value="InterPro"/>
</dbReference>
<dbReference type="SUPFAM" id="SSF47384">
    <property type="entry name" value="Homodimeric domain of signal transducing histidine kinase"/>
    <property type="match status" value="1"/>
</dbReference>
<dbReference type="Gene3D" id="1.10.287.130">
    <property type="match status" value="1"/>
</dbReference>
<keyword evidence="5" id="KW-0418">Kinase</keyword>
<keyword evidence="9" id="KW-1185">Reference proteome</keyword>
<sequence length="714" mass="77345">MLDARFRDRPYMLQPPFNRFYAGVTLVTGSGVRIGVLCVFGETPRLAGLDEGQLRFMRQLSRAVTSHLESHEPWFAAWVASISSYGGLVPGGQDDGTHAHPLNVANHTLSPGTTADGHDKPRACQVLGFSTGIHSSVQRDCVATANFGVTDRMLQQLLSRHPSGRIFTLDDDGAPLGTSEDGESASDADSSAGIPHDGRGRWCSAHTHDYELVASMFPGARSVLLVPMWDLRTNKWFAGSFLWTTSSARCLTAEGELSYLRAFAATIMADVDRADAAASERAKSVLLGSLSHELRSPLHGIVAAVELLHDTELSTFQAGLLQTMDYCGRTLLDVIDHLLDYSKINTLVRSRQPHTGHDQLEALRSPTLAAYGPVVEVDALVEETFESVFSGLHLQRATEVRRPPARSGSVWSSDSAIAWASDTPLDHVRPAALSVFLDCDPHANWLCQVDAGAVRRLLMNIVGNALKYTASGFVHVRVRQGHHRPRGNSGHGGKDDNDGDSTPLASHLLLDVCDSGRGIDPDFLHNRAFQPFSQEDVLSQGTGLGLSLVKDIVEALRGSLHIESQLHHGTTVTIAIPMPPPATCPRPLTPFWGHVRALRCLRVSLQGFQTESTTLGATISTTTITEIPPPTELDIMTALCRDWLQLEIVGPDTSDILPDLILCTEKAASSYMAAAEVSLPPVLAICESAAAAHNYSLRFVDDRCVRVLETLSQP</sequence>
<dbReference type="InParanoid" id="A0A136IIP3"/>
<keyword evidence="4" id="KW-0808">Transferase</keyword>
<evidence type="ECO:0000256" key="3">
    <source>
        <dbReference type="ARBA" id="ARBA00022553"/>
    </source>
</evidence>
<evidence type="ECO:0000256" key="5">
    <source>
        <dbReference type="ARBA" id="ARBA00022777"/>
    </source>
</evidence>
<dbReference type="InterPro" id="IPR036890">
    <property type="entry name" value="HATPase_C_sf"/>
</dbReference>
<dbReference type="EMBL" id="KQ964321">
    <property type="protein sequence ID" value="KXJ84840.1"/>
    <property type="molecule type" value="Genomic_DNA"/>
</dbReference>
<dbReference type="FunFam" id="1.10.287.130:FF:000023">
    <property type="entry name" value="Sensor histidine kinase/response regulator, putative"/>
    <property type="match status" value="1"/>
</dbReference>
<dbReference type="SMART" id="SM00387">
    <property type="entry name" value="HATPase_c"/>
    <property type="match status" value="1"/>
</dbReference>
<dbReference type="GO" id="GO:0009927">
    <property type="term" value="F:histidine phosphotransfer kinase activity"/>
    <property type="evidence" value="ECO:0007669"/>
    <property type="project" value="TreeGrafter"/>
</dbReference>
<evidence type="ECO:0000256" key="1">
    <source>
        <dbReference type="ARBA" id="ARBA00000085"/>
    </source>
</evidence>
<comment type="catalytic activity">
    <reaction evidence="1">
        <text>ATP + protein L-histidine = ADP + protein N-phospho-L-histidine.</text>
        <dbReference type="EC" id="2.7.13.3"/>
    </reaction>
</comment>
<dbReference type="GO" id="GO:0005886">
    <property type="term" value="C:plasma membrane"/>
    <property type="evidence" value="ECO:0007669"/>
    <property type="project" value="TreeGrafter"/>
</dbReference>
<dbReference type="AlphaFoldDB" id="A0A136IIP3"/>
<dbReference type="SMART" id="SM00388">
    <property type="entry name" value="HisKA"/>
    <property type="match status" value="1"/>
</dbReference>
<proteinExistence type="predicted"/>
<evidence type="ECO:0000256" key="4">
    <source>
        <dbReference type="ARBA" id="ARBA00022679"/>
    </source>
</evidence>